<feature type="transmembrane region" description="Helical" evidence="2">
    <location>
        <begin position="110"/>
        <end position="129"/>
    </location>
</feature>
<evidence type="ECO:0000256" key="2">
    <source>
        <dbReference type="SAM" id="Phobius"/>
    </source>
</evidence>
<dbReference type="PANTHER" id="PTHR35830:SF1">
    <property type="entry name" value="OS05G0299200 PROTEIN"/>
    <property type="match status" value="1"/>
</dbReference>
<proteinExistence type="predicted"/>
<keyword evidence="2" id="KW-0472">Membrane</keyword>
<feature type="region of interest" description="Disordered" evidence="1">
    <location>
        <begin position="1"/>
        <end position="20"/>
    </location>
</feature>
<name>A0A438I6G9_VITVI</name>
<dbReference type="PANTHER" id="PTHR35830">
    <property type="entry name" value="OS05G0299200 PROTEIN"/>
    <property type="match status" value="1"/>
</dbReference>
<organism evidence="3 4">
    <name type="scientific">Vitis vinifera</name>
    <name type="common">Grape</name>
    <dbReference type="NCBI Taxonomy" id="29760"/>
    <lineage>
        <taxon>Eukaryota</taxon>
        <taxon>Viridiplantae</taxon>
        <taxon>Streptophyta</taxon>
        <taxon>Embryophyta</taxon>
        <taxon>Tracheophyta</taxon>
        <taxon>Spermatophyta</taxon>
        <taxon>Magnoliopsida</taxon>
        <taxon>eudicotyledons</taxon>
        <taxon>Gunneridae</taxon>
        <taxon>Pentapetalae</taxon>
        <taxon>rosids</taxon>
        <taxon>Vitales</taxon>
        <taxon>Vitaceae</taxon>
        <taxon>Viteae</taxon>
        <taxon>Vitis</taxon>
    </lineage>
</organism>
<evidence type="ECO:0000313" key="4">
    <source>
        <dbReference type="Proteomes" id="UP000288805"/>
    </source>
</evidence>
<accession>A0A438I6G9</accession>
<sequence length="377" mass="42825">MNSIHILTNSPRLTPNGHPRLYPPISSSIRRRNALKKPHHYHPHHNNKPSPDPKLHMVVDLHRLSDRAQILLNRLASSGADAIDDLRTLVAVDRATQSVVIACRPSTLRFVGGFVVWSLVVVFGFRVLVRLGLRLRREFGFGSGRGVVVRRDRSLGGKEVVVGRAEESEWRMRNHSKVLGSPLSVVSGMGVNGGDWSPGRSRTEKRLPKWWPVTLPPPLEVFDKQEYQREANRLIRAGKDSCIVYKWWWEVPPWILQRDHKGGEKTNGLEKLMLADLKEAEEVGSGGLPIERRLRVLGATLGGLSVRPWSKAVSSLERVSFAMRRGKAPVFVKQGKMQWDPLRHLNDWELNNVKTFFPMLEGKSVKWEGKDTKVWMD</sequence>
<evidence type="ECO:0000313" key="3">
    <source>
        <dbReference type="EMBL" id="RVW92283.1"/>
    </source>
</evidence>
<reference evidence="3 4" key="1">
    <citation type="journal article" date="2018" name="PLoS Genet.">
        <title>Population sequencing reveals clonal diversity and ancestral inbreeding in the grapevine cultivar Chardonnay.</title>
        <authorList>
            <person name="Roach M.J."/>
            <person name="Johnson D.L."/>
            <person name="Bohlmann J."/>
            <person name="van Vuuren H.J."/>
            <person name="Jones S.J."/>
            <person name="Pretorius I.S."/>
            <person name="Schmidt S.A."/>
            <person name="Borneman A.R."/>
        </authorList>
    </citation>
    <scope>NUCLEOTIDE SEQUENCE [LARGE SCALE GENOMIC DNA]</scope>
    <source>
        <strain evidence="4">cv. Chardonnay</strain>
        <tissue evidence="3">Leaf</tissue>
    </source>
</reference>
<gene>
    <name evidence="3" type="ORF">CK203_032522</name>
</gene>
<protein>
    <submittedName>
        <fullName evidence="3">Uncharacterized protein</fullName>
    </submittedName>
</protein>
<dbReference type="AlphaFoldDB" id="A0A438I6G9"/>
<dbReference type="Proteomes" id="UP000288805">
    <property type="component" value="Unassembled WGS sequence"/>
</dbReference>
<keyword evidence="2" id="KW-0812">Transmembrane</keyword>
<evidence type="ECO:0000256" key="1">
    <source>
        <dbReference type="SAM" id="MobiDB-lite"/>
    </source>
</evidence>
<keyword evidence="2" id="KW-1133">Transmembrane helix</keyword>
<feature type="compositionally biased region" description="Polar residues" evidence="1">
    <location>
        <begin position="1"/>
        <end position="13"/>
    </location>
</feature>
<comment type="caution">
    <text evidence="3">The sequence shown here is derived from an EMBL/GenBank/DDBJ whole genome shotgun (WGS) entry which is preliminary data.</text>
</comment>
<dbReference type="EMBL" id="QGNW01000138">
    <property type="protein sequence ID" value="RVW92283.1"/>
    <property type="molecule type" value="Genomic_DNA"/>
</dbReference>